<dbReference type="GO" id="GO:0003677">
    <property type="term" value="F:DNA binding"/>
    <property type="evidence" value="ECO:0007669"/>
    <property type="project" value="UniProtKB-KW"/>
</dbReference>
<feature type="domain" description="HTH cro/C1-type" evidence="2">
    <location>
        <begin position="8"/>
        <end position="62"/>
    </location>
</feature>
<reference evidence="4" key="1">
    <citation type="journal article" date="2023" name="Int. J. Syst. Evol. Microbiol.">
        <title>Mesoterricola silvestris gen. nov., sp. nov., Mesoterricola sediminis sp. nov., Geothrix oryzae sp. nov., Geothrix edaphica sp. nov., Geothrix rubra sp. nov., and Geothrix limicola sp. nov., six novel members of Acidobacteriota isolated from soils.</title>
        <authorList>
            <person name="Itoh H."/>
            <person name="Sugisawa Y."/>
            <person name="Mise K."/>
            <person name="Xu Z."/>
            <person name="Kuniyasu M."/>
            <person name="Ushijima N."/>
            <person name="Kawano K."/>
            <person name="Kobayashi E."/>
            <person name="Shiratori Y."/>
            <person name="Masuda Y."/>
            <person name="Senoo K."/>
        </authorList>
    </citation>
    <scope>NUCLEOTIDE SEQUENCE [LARGE SCALE GENOMIC DNA]</scope>
    <source>
        <strain evidence="4">W79</strain>
    </source>
</reference>
<name>A0AA48K8I3_9BACT</name>
<dbReference type="CDD" id="cd00093">
    <property type="entry name" value="HTH_XRE"/>
    <property type="match status" value="1"/>
</dbReference>
<dbReference type="PANTHER" id="PTHR46558:SF4">
    <property type="entry name" value="DNA-BIDING PHAGE PROTEIN"/>
    <property type="match status" value="1"/>
</dbReference>
<sequence length="149" mass="16565">MSTVGERIKEARESRGFTQEDLAGILRTSRTLISAWERDETVPRGSTRIKIANALGCDQEWLRTGSGPRELRDDQSFSLTSTEGVDLLVDQYLVPAHDLVQAALLDRGIKLENDPLARVVFQVAMKALSEKRNPNEVDVEQALFGLIKG</sequence>
<dbReference type="SMART" id="SM00530">
    <property type="entry name" value="HTH_XRE"/>
    <property type="match status" value="1"/>
</dbReference>
<organism evidence="3 4">
    <name type="scientific">Mesoterricola silvestris</name>
    <dbReference type="NCBI Taxonomy" id="2927979"/>
    <lineage>
        <taxon>Bacteria</taxon>
        <taxon>Pseudomonadati</taxon>
        <taxon>Acidobacteriota</taxon>
        <taxon>Holophagae</taxon>
        <taxon>Holophagales</taxon>
        <taxon>Holophagaceae</taxon>
        <taxon>Mesoterricola</taxon>
    </lineage>
</organism>
<keyword evidence="1" id="KW-0238">DNA-binding</keyword>
<evidence type="ECO:0000256" key="1">
    <source>
        <dbReference type="ARBA" id="ARBA00023125"/>
    </source>
</evidence>
<evidence type="ECO:0000313" key="3">
    <source>
        <dbReference type="EMBL" id="BDU72949.1"/>
    </source>
</evidence>
<dbReference type="RefSeq" id="WP_316415857.1">
    <property type="nucleotide sequence ID" value="NZ_AP027080.1"/>
</dbReference>
<dbReference type="PROSITE" id="PS50943">
    <property type="entry name" value="HTH_CROC1"/>
    <property type="match status" value="1"/>
</dbReference>
<accession>A0AA48K8I3</accession>
<dbReference type="Proteomes" id="UP001238179">
    <property type="component" value="Chromosome"/>
</dbReference>
<keyword evidence="4" id="KW-1185">Reference proteome</keyword>
<evidence type="ECO:0000313" key="4">
    <source>
        <dbReference type="Proteomes" id="UP001238179"/>
    </source>
</evidence>
<dbReference type="InterPro" id="IPR010982">
    <property type="entry name" value="Lambda_DNA-bd_dom_sf"/>
</dbReference>
<dbReference type="PANTHER" id="PTHR46558">
    <property type="entry name" value="TRACRIPTIONAL REGULATORY PROTEIN-RELATED-RELATED"/>
    <property type="match status" value="1"/>
</dbReference>
<dbReference type="Pfam" id="PF12844">
    <property type="entry name" value="HTH_19"/>
    <property type="match status" value="1"/>
</dbReference>
<evidence type="ECO:0000259" key="2">
    <source>
        <dbReference type="PROSITE" id="PS50943"/>
    </source>
</evidence>
<dbReference type="Gene3D" id="1.10.260.40">
    <property type="entry name" value="lambda repressor-like DNA-binding domains"/>
    <property type="match status" value="1"/>
</dbReference>
<dbReference type="AlphaFoldDB" id="A0AA48K8I3"/>
<dbReference type="EMBL" id="AP027080">
    <property type="protein sequence ID" value="BDU72949.1"/>
    <property type="molecule type" value="Genomic_DNA"/>
</dbReference>
<proteinExistence type="predicted"/>
<dbReference type="KEGG" id="msil:METEAL_21230"/>
<dbReference type="SUPFAM" id="SSF47413">
    <property type="entry name" value="lambda repressor-like DNA-binding domains"/>
    <property type="match status" value="1"/>
</dbReference>
<protein>
    <recommendedName>
        <fullName evidence="2">HTH cro/C1-type domain-containing protein</fullName>
    </recommendedName>
</protein>
<dbReference type="InterPro" id="IPR001387">
    <property type="entry name" value="Cro/C1-type_HTH"/>
</dbReference>
<gene>
    <name evidence="3" type="ORF">METEAL_21230</name>
</gene>